<dbReference type="NCBIfam" id="TIGR04057">
    <property type="entry name" value="SusC_RagA_signa"/>
    <property type="match status" value="1"/>
</dbReference>
<evidence type="ECO:0000256" key="9">
    <source>
        <dbReference type="ARBA" id="ARBA00023237"/>
    </source>
</evidence>
<evidence type="ECO:0000313" key="15">
    <source>
        <dbReference type="EMBL" id="EFA42948.1"/>
    </source>
</evidence>
<dbReference type="RefSeq" id="WP_007174979.1">
    <property type="nucleotide sequence ID" value="NZ_GG704783.1"/>
</dbReference>
<evidence type="ECO:0000256" key="7">
    <source>
        <dbReference type="ARBA" id="ARBA00023136"/>
    </source>
</evidence>
<dbReference type="Proteomes" id="UP000003160">
    <property type="component" value="Unassembled WGS sequence"/>
</dbReference>
<evidence type="ECO:0000256" key="12">
    <source>
        <dbReference type="SAM" id="SignalP"/>
    </source>
</evidence>
<gene>
    <name evidence="15" type="ORF">HMPREF0645_2584</name>
</gene>
<comment type="subcellular location">
    <subcellularLocation>
        <location evidence="1 10">Cell outer membrane</location>
        <topology evidence="1 10">Multi-pass membrane protein</topology>
    </subcellularLocation>
</comment>
<feature type="domain" description="TonB-dependent receptor plug" evidence="14">
    <location>
        <begin position="106"/>
        <end position="234"/>
    </location>
</feature>
<dbReference type="InterPro" id="IPR008969">
    <property type="entry name" value="CarboxyPept-like_regulatory"/>
</dbReference>
<keyword evidence="5 12" id="KW-0732">Signal</keyword>
<protein>
    <submittedName>
        <fullName evidence="15">TonB-linked outer membrane protein, SusC/RagA family</fullName>
    </submittedName>
</protein>
<dbReference type="GO" id="GO:0044718">
    <property type="term" value="P:siderophore transmembrane transport"/>
    <property type="evidence" value="ECO:0007669"/>
    <property type="project" value="TreeGrafter"/>
</dbReference>
<dbReference type="Pfam" id="PF07715">
    <property type="entry name" value="Plug"/>
    <property type="match status" value="1"/>
</dbReference>
<dbReference type="Gene3D" id="2.60.40.1120">
    <property type="entry name" value="Carboxypeptidase-like, regulatory domain"/>
    <property type="match status" value="1"/>
</dbReference>
<dbReference type="PROSITE" id="PS52016">
    <property type="entry name" value="TONB_DEPENDENT_REC_3"/>
    <property type="match status" value="1"/>
</dbReference>
<feature type="domain" description="TonB-dependent receptor-like beta-barrel" evidence="13">
    <location>
        <begin position="425"/>
        <end position="785"/>
    </location>
</feature>
<evidence type="ECO:0000256" key="2">
    <source>
        <dbReference type="ARBA" id="ARBA00022448"/>
    </source>
</evidence>
<comment type="caution">
    <text evidence="15">The sequence shown here is derived from an EMBL/GenBank/DDBJ whole genome shotgun (WGS) entry which is preliminary data.</text>
</comment>
<evidence type="ECO:0000256" key="1">
    <source>
        <dbReference type="ARBA" id="ARBA00004571"/>
    </source>
</evidence>
<dbReference type="eggNOG" id="COG4771">
    <property type="taxonomic scope" value="Bacteria"/>
</dbReference>
<dbReference type="PANTHER" id="PTHR30069">
    <property type="entry name" value="TONB-DEPENDENT OUTER MEMBRANE RECEPTOR"/>
    <property type="match status" value="1"/>
</dbReference>
<evidence type="ECO:0000256" key="8">
    <source>
        <dbReference type="ARBA" id="ARBA00023170"/>
    </source>
</evidence>
<dbReference type="Pfam" id="PF13715">
    <property type="entry name" value="CarbopepD_reg_2"/>
    <property type="match status" value="1"/>
</dbReference>
<dbReference type="GO" id="GO:0009279">
    <property type="term" value="C:cell outer membrane"/>
    <property type="evidence" value="ECO:0007669"/>
    <property type="project" value="UniProtKB-SubCell"/>
</dbReference>
<keyword evidence="6 11" id="KW-0798">TonB box</keyword>
<dbReference type="InterPro" id="IPR039426">
    <property type="entry name" value="TonB-dep_rcpt-like"/>
</dbReference>
<dbReference type="SUPFAM" id="SSF56935">
    <property type="entry name" value="Porins"/>
    <property type="match status" value="1"/>
</dbReference>
<dbReference type="InterPro" id="IPR023997">
    <property type="entry name" value="TonB-dep_OMP_SusC/RagA_CS"/>
</dbReference>
<keyword evidence="2 10" id="KW-0813">Transport</keyword>
<keyword evidence="4 10" id="KW-0812">Transmembrane</keyword>
<dbReference type="SUPFAM" id="SSF49464">
    <property type="entry name" value="Carboxypeptidase regulatory domain-like"/>
    <property type="match status" value="1"/>
</dbReference>
<evidence type="ECO:0000259" key="14">
    <source>
        <dbReference type="Pfam" id="PF07715"/>
    </source>
</evidence>
<dbReference type="NCBIfam" id="TIGR04056">
    <property type="entry name" value="OMP_RagA_SusC"/>
    <property type="match status" value="1"/>
</dbReference>
<reference evidence="15 16" key="1">
    <citation type="submission" date="2009-10" db="EMBL/GenBank/DDBJ databases">
        <authorList>
            <person name="Qin X."/>
            <person name="Bachman B."/>
            <person name="Battles P."/>
            <person name="Bell A."/>
            <person name="Bess C."/>
            <person name="Bickham C."/>
            <person name="Chaboub L."/>
            <person name="Chen D."/>
            <person name="Coyle M."/>
            <person name="Deiros D.R."/>
            <person name="Dinh H."/>
            <person name="Forbes L."/>
            <person name="Fowler G."/>
            <person name="Francisco L."/>
            <person name="Fu Q."/>
            <person name="Gubbala S."/>
            <person name="Hale W."/>
            <person name="Han Y."/>
            <person name="Hemphill L."/>
            <person name="Highlander S.K."/>
            <person name="Hirani K."/>
            <person name="Hogues M."/>
            <person name="Jackson L."/>
            <person name="Jakkamsetti A."/>
            <person name="Javaid M."/>
            <person name="Jiang H."/>
            <person name="Korchina V."/>
            <person name="Kovar C."/>
            <person name="Lara F."/>
            <person name="Lee S."/>
            <person name="Mata R."/>
            <person name="Mathew T."/>
            <person name="Moen C."/>
            <person name="Morales K."/>
            <person name="Munidasa M."/>
            <person name="Nazareth L."/>
            <person name="Ngo R."/>
            <person name="Nguyen L."/>
            <person name="Okwuonu G."/>
            <person name="Ongeri F."/>
            <person name="Patil S."/>
            <person name="Petrosino J."/>
            <person name="Pham C."/>
            <person name="Pham P."/>
            <person name="Pu L.-L."/>
            <person name="Puazo M."/>
            <person name="Raj R."/>
            <person name="Reid J."/>
            <person name="Rouhana J."/>
            <person name="Saada N."/>
            <person name="Shang Y."/>
            <person name="Simmons D."/>
            <person name="Thornton R."/>
            <person name="Warren J."/>
            <person name="Weissenberger G."/>
            <person name="Zhang J."/>
            <person name="Zhang L."/>
            <person name="Zhou C."/>
            <person name="Zhu D."/>
            <person name="Muzny D."/>
            <person name="Worley K."/>
            <person name="Gibbs R."/>
        </authorList>
    </citation>
    <scope>NUCLEOTIDE SEQUENCE [LARGE SCALE GENOMIC DNA]</scope>
    <source>
        <strain evidence="15 16">DSM 17361</strain>
    </source>
</reference>
<keyword evidence="8" id="KW-0675">Receptor</keyword>
<keyword evidence="3 10" id="KW-1134">Transmembrane beta strand</keyword>
<evidence type="ECO:0000256" key="5">
    <source>
        <dbReference type="ARBA" id="ARBA00022729"/>
    </source>
</evidence>
<dbReference type="Gene3D" id="2.40.170.20">
    <property type="entry name" value="TonB-dependent receptor, beta-barrel domain"/>
    <property type="match status" value="1"/>
</dbReference>
<name>D1Q049_9BACT</name>
<dbReference type="HOGENOM" id="CLU_004317_0_1_10"/>
<keyword evidence="7 10" id="KW-0472">Membrane</keyword>
<feature type="signal peptide" evidence="12">
    <location>
        <begin position="1"/>
        <end position="15"/>
    </location>
</feature>
<evidence type="ECO:0000313" key="16">
    <source>
        <dbReference type="Proteomes" id="UP000003160"/>
    </source>
</evidence>
<evidence type="ECO:0000256" key="4">
    <source>
        <dbReference type="ARBA" id="ARBA00022692"/>
    </source>
</evidence>
<dbReference type="InterPro" id="IPR012910">
    <property type="entry name" value="Plug_dom"/>
</dbReference>
<evidence type="ECO:0000256" key="11">
    <source>
        <dbReference type="RuleBase" id="RU003357"/>
    </source>
</evidence>
<dbReference type="InterPro" id="IPR037066">
    <property type="entry name" value="Plug_dom_sf"/>
</dbReference>
<dbReference type="InterPro" id="IPR000531">
    <property type="entry name" value="Beta-barrel_TonB"/>
</dbReference>
<dbReference type="PANTHER" id="PTHR30069:SF29">
    <property type="entry name" value="HEMOGLOBIN AND HEMOGLOBIN-HAPTOGLOBIN-BINDING PROTEIN 1-RELATED"/>
    <property type="match status" value="1"/>
</dbReference>
<accession>D1Q049</accession>
<dbReference type="AlphaFoldDB" id="D1Q049"/>
<evidence type="ECO:0000256" key="3">
    <source>
        <dbReference type="ARBA" id="ARBA00022452"/>
    </source>
</evidence>
<proteinExistence type="inferred from homology"/>
<evidence type="ECO:0000256" key="6">
    <source>
        <dbReference type="ARBA" id="ARBA00023077"/>
    </source>
</evidence>
<keyword evidence="9 10" id="KW-0998">Cell outer membrane</keyword>
<feature type="chain" id="PRO_5012045173" evidence="12">
    <location>
        <begin position="16"/>
        <end position="1018"/>
    </location>
</feature>
<dbReference type="Gene3D" id="2.170.130.10">
    <property type="entry name" value="TonB-dependent receptor, plug domain"/>
    <property type="match status" value="1"/>
</dbReference>
<dbReference type="InterPro" id="IPR023996">
    <property type="entry name" value="TonB-dep_OMP_SusC/RagA"/>
</dbReference>
<sequence length="1018" mass="111573">MILAGLFLTIGVALAQTQVKGTVVSSEDGEPVVGAGIMVVGTKSGTTTDVNGNFSLTVPAGAKLTVRYIGMQTQTVSARDNMLIKLKSDSKSIDEVIVTGYGNFKKSSFTGSAASMSTDKLKDVPSMSVEDKLSGNIPGVSITSASGQPGAVNFIRVRGMGSINAGNDPLIVIDGTPVNSGNISGFNDPSTGDGYNTSGTNVLSTINSNDIESMTVIKDAAAASLYGSRASNGVIVITTKSGSVGKTTVNFRSDWGFSNMAINYRPTLGGDERRALIYQGLKNYVFDGNNGDDTSEAAAKAYADAHIDDYAAKPAGGWANWRDAIFKNGSNQNYQASVSGGNEKTKFYSSLSYGKQNGVVDGSSLERMTGNANLSHTFGKFKLDVTTLFSSMNQHSTSEGGASFDGALSNAVWFVGPSNPVYNKDGSLNTSTGSPYNRGLNSIFENQHQTDITKTKRSYSTVALEWNIWDALKLREKIAYDYINSTESVLWDKLSNNGKKSGGLMQRTITEMTTMNTQTQLNYAKAFGLHNVDALIGFETEDWHQNLLYANGSAYPGELYEFSNAGEKTVETYYYDSKLTSILGRANYNYNDTYYFGASYRRDGSSRMSRDSRWGSFWSVSGAWRFGSEEFVQPFKDVLSDGKLRLSYGVNGTLPSKLYGYMNLYKFGEHYNGANGIGVIGVANPDLKWEKNKAFNVGLDLTFIDRISMTLDFYVRNTSDLIMDRPISYVPGYYDSSTNGASVAQNVGSMRNSGIELSLNSTNIQTKDFTWTTTLNLGHNKNKITKLTGDDNEIISGVLVHRVDQPYYSYYMYEYAGVDPETGLESYYINDGTENARKTTTDVAKANKVIVGKHDPAIEGGLSNFMKWKFIDFNFTLTYKLGGDSYDYASWLHDNGGTFALSGAIPDYYDLSKMWQKQGQKAELPKFQAEYGKRVHSSRWLMPNDYLRLKNLTLGVSAPSEWIRSLGINKARMYFSANNLLTWKSKDMCVDPETPVNGLCTFEMPALRTYTFGIEVSF</sequence>
<organism evidence="15 16">
    <name type="scientific">Hallella bergensis DSM 17361</name>
    <dbReference type="NCBI Taxonomy" id="585502"/>
    <lineage>
        <taxon>Bacteria</taxon>
        <taxon>Pseudomonadati</taxon>
        <taxon>Bacteroidota</taxon>
        <taxon>Bacteroidia</taxon>
        <taxon>Bacteroidales</taxon>
        <taxon>Prevotellaceae</taxon>
        <taxon>Hallella</taxon>
    </lineage>
</organism>
<dbReference type="Pfam" id="PF00593">
    <property type="entry name" value="TonB_dep_Rec_b-barrel"/>
    <property type="match status" value="1"/>
</dbReference>
<dbReference type="EMBL" id="ACKS01000107">
    <property type="protein sequence ID" value="EFA42948.1"/>
    <property type="molecule type" value="Genomic_DNA"/>
</dbReference>
<dbReference type="InterPro" id="IPR036942">
    <property type="entry name" value="Beta-barrel_TonB_sf"/>
</dbReference>
<evidence type="ECO:0000256" key="10">
    <source>
        <dbReference type="PROSITE-ProRule" id="PRU01360"/>
    </source>
</evidence>
<comment type="similarity">
    <text evidence="10 11">Belongs to the TonB-dependent receptor family.</text>
</comment>
<evidence type="ECO:0000259" key="13">
    <source>
        <dbReference type="Pfam" id="PF00593"/>
    </source>
</evidence>
<keyword evidence="16" id="KW-1185">Reference proteome</keyword>
<dbReference type="GO" id="GO:0015344">
    <property type="term" value="F:siderophore uptake transmembrane transporter activity"/>
    <property type="evidence" value="ECO:0007669"/>
    <property type="project" value="TreeGrafter"/>
</dbReference>